<keyword evidence="13" id="KW-1185">Reference proteome</keyword>
<dbReference type="PANTHER" id="PTHR30386:SF26">
    <property type="entry name" value="TRANSPORT PROTEIN COMB"/>
    <property type="match status" value="1"/>
</dbReference>
<evidence type="ECO:0000259" key="11">
    <source>
        <dbReference type="Pfam" id="PF26002"/>
    </source>
</evidence>
<evidence type="ECO:0000256" key="7">
    <source>
        <dbReference type="ARBA" id="ARBA00022989"/>
    </source>
</evidence>
<keyword evidence="8" id="KW-0472">Membrane</keyword>
<dbReference type="AlphaFoldDB" id="A0A844B026"/>
<dbReference type="InterPro" id="IPR050739">
    <property type="entry name" value="MFP"/>
</dbReference>
<keyword evidence="4 9" id="KW-1003">Cell membrane</keyword>
<sequence>MRSHSPKSGPIQRAKLKERARQPRFAAFLAITFSAMVASLVALAGQTDVPQITRAPGTIVPTGDYPAIETLSGGIVKAVHVVDGQTVEAGDVLVELRHPDLSEEQEVLLGQLMSNGRELTNVEAVLAVLDSGAPVSPAQVNALKEKSFDSAAASLELYSESQRIQSLSIAQQQETLSILRNALSFAQERVSRKDANLERITKLYKQGLKPLNDVLDEEDSLDSLRAAASDAQVRLAEAQNALRQATSARAEETLALREEMLTQLVELEKERAQLMVSYDNVSKKLAGLRLVAPARGVVQSVAYPNPGEVIEPGETLYELLPTREALVVEARIPNSDVGHVNTDLPVAISIDTFDVRRFGKVEGQLQSISPMPLVDERTGETYFRASVALENAVVGEGHFRRPLQAGMTVVAEMTTGEQTLLAYMLKPVQLTMERAFNER</sequence>
<evidence type="ECO:0000256" key="1">
    <source>
        <dbReference type="ARBA" id="ARBA00004377"/>
    </source>
</evidence>
<dbReference type="NCBIfam" id="TIGR01843">
    <property type="entry name" value="type_I_hlyD"/>
    <property type="match status" value="1"/>
</dbReference>
<dbReference type="Gene3D" id="2.40.50.100">
    <property type="match status" value="1"/>
</dbReference>
<dbReference type="InterPro" id="IPR058982">
    <property type="entry name" value="Beta-barrel_AprE"/>
</dbReference>
<gene>
    <name evidence="12" type="ORF">GG681_14755</name>
</gene>
<comment type="subcellular location">
    <subcellularLocation>
        <location evidence="1 9">Cell inner membrane</location>
        <topology evidence="1 9">Single-pass membrane protein</topology>
    </subcellularLocation>
</comment>
<keyword evidence="6" id="KW-0812">Transmembrane</keyword>
<dbReference type="RefSeq" id="WP_153548803.1">
    <property type="nucleotide sequence ID" value="NZ_WIXK01000009.1"/>
</dbReference>
<feature type="coiled-coil region" evidence="10">
    <location>
        <begin position="221"/>
        <end position="284"/>
    </location>
</feature>
<keyword evidence="7" id="KW-1133">Transmembrane helix</keyword>
<dbReference type="SUPFAM" id="SSF56954">
    <property type="entry name" value="Outer membrane efflux proteins (OEP)"/>
    <property type="match status" value="1"/>
</dbReference>
<evidence type="ECO:0000256" key="2">
    <source>
        <dbReference type="ARBA" id="ARBA00009477"/>
    </source>
</evidence>
<comment type="caution">
    <text evidence="12">The sequence shown here is derived from an EMBL/GenBank/DDBJ whole genome shotgun (WGS) entry which is preliminary data.</text>
</comment>
<keyword evidence="10" id="KW-0175">Coiled coil</keyword>
<dbReference type="Pfam" id="PF26002">
    <property type="entry name" value="Beta-barrel_AprE"/>
    <property type="match status" value="1"/>
</dbReference>
<protein>
    <recommendedName>
        <fullName evidence="9">Membrane fusion protein (MFP) family protein</fullName>
    </recommendedName>
</protein>
<dbReference type="Gene3D" id="2.40.30.170">
    <property type="match status" value="1"/>
</dbReference>
<evidence type="ECO:0000256" key="8">
    <source>
        <dbReference type="ARBA" id="ARBA00023136"/>
    </source>
</evidence>
<dbReference type="Proteomes" id="UP000436694">
    <property type="component" value="Unassembled WGS sequence"/>
</dbReference>
<dbReference type="PRINTS" id="PR01490">
    <property type="entry name" value="RTXTOXIND"/>
</dbReference>
<keyword evidence="5 9" id="KW-0997">Cell inner membrane</keyword>
<evidence type="ECO:0000256" key="3">
    <source>
        <dbReference type="ARBA" id="ARBA00022448"/>
    </source>
</evidence>
<dbReference type="GO" id="GO:0015562">
    <property type="term" value="F:efflux transmembrane transporter activity"/>
    <property type="evidence" value="ECO:0007669"/>
    <property type="project" value="InterPro"/>
</dbReference>
<evidence type="ECO:0000256" key="5">
    <source>
        <dbReference type="ARBA" id="ARBA00022519"/>
    </source>
</evidence>
<evidence type="ECO:0000256" key="10">
    <source>
        <dbReference type="SAM" id="Coils"/>
    </source>
</evidence>
<evidence type="ECO:0000256" key="4">
    <source>
        <dbReference type="ARBA" id="ARBA00022475"/>
    </source>
</evidence>
<organism evidence="12 13">
    <name type="scientific">Tritonibacter aquimaris</name>
    <dbReference type="NCBI Taxonomy" id="2663379"/>
    <lineage>
        <taxon>Bacteria</taxon>
        <taxon>Pseudomonadati</taxon>
        <taxon>Pseudomonadota</taxon>
        <taxon>Alphaproteobacteria</taxon>
        <taxon>Rhodobacterales</taxon>
        <taxon>Paracoccaceae</taxon>
        <taxon>Tritonibacter</taxon>
    </lineage>
</organism>
<reference evidence="12 13" key="1">
    <citation type="submission" date="2019-10" db="EMBL/GenBank/DDBJ databases">
        <title>Epibacterium sp. nov., isolated from seawater.</title>
        <authorList>
            <person name="Zhang X."/>
            <person name="Li N."/>
        </authorList>
    </citation>
    <scope>NUCLEOTIDE SEQUENCE [LARGE SCALE GENOMIC DNA]</scope>
    <source>
        <strain evidence="12 13">SM1969</strain>
    </source>
</reference>
<dbReference type="GO" id="GO:0005886">
    <property type="term" value="C:plasma membrane"/>
    <property type="evidence" value="ECO:0007669"/>
    <property type="project" value="UniProtKB-SubCell"/>
</dbReference>
<dbReference type="EMBL" id="WIXK01000009">
    <property type="protein sequence ID" value="MQY43904.1"/>
    <property type="molecule type" value="Genomic_DNA"/>
</dbReference>
<name>A0A844B026_9RHOB</name>
<dbReference type="GO" id="GO:0015031">
    <property type="term" value="P:protein transport"/>
    <property type="evidence" value="ECO:0007669"/>
    <property type="project" value="InterPro"/>
</dbReference>
<evidence type="ECO:0000313" key="13">
    <source>
        <dbReference type="Proteomes" id="UP000436694"/>
    </source>
</evidence>
<feature type="domain" description="AprE-like beta-barrel" evidence="11">
    <location>
        <begin position="326"/>
        <end position="416"/>
    </location>
</feature>
<dbReference type="PANTHER" id="PTHR30386">
    <property type="entry name" value="MEMBRANE FUSION SUBUNIT OF EMRAB-TOLC MULTIDRUG EFFLUX PUMP"/>
    <property type="match status" value="1"/>
</dbReference>
<proteinExistence type="inferred from homology"/>
<evidence type="ECO:0000313" key="12">
    <source>
        <dbReference type="EMBL" id="MQY43904.1"/>
    </source>
</evidence>
<dbReference type="InterPro" id="IPR010129">
    <property type="entry name" value="T1SS_HlyD"/>
</dbReference>
<evidence type="ECO:0000256" key="6">
    <source>
        <dbReference type="ARBA" id="ARBA00022692"/>
    </source>
</evidence>
<accession>A0A844B026</accession>
<keyword evidence="3 9" id="KW-0813">Transport</keyword>
<comment type="similarity">
    <text evidence="2 9">Belongs to the membrane fusion protein (MFP) (TC 8.A.1) family.</text>
</comment>
<evidence type="ECO:0000256" key="9">
    <source>
        <dbReference type="RuleBase" id="RU365093"/>
    </source>
</evidence>